<evidence type="ECO:0000256" key="7">
    <source>
        <dbReference type="SAM" id="MobiDB-lite"/>
    </source>
</evidence>
<dbReference type="OrthoDB" id="21204at2759"/>
<evidence type="ECO:0000313" key="9">
    <source>
        <dbReference type="EMBL" id="KAF2246730.1"/>
    </source>
</evidence>
<evidence type="ECO:0000259" key="8">
    <source>
        <dbReference type="PROSITE" id="PS50089"/>
    </source>
</evidence>
<dbReference type="EMBL" id="ML987198">
    <property type="protein sequence ID" value="KAF2246730.1"/>
    <property type="molecule type" value="Genomic_DNA"/>
</dbReference>
<dbReference type="PROSITE" id="PS50089">
    <property type="entry name" value="ZF_RING_2"/>
    <property type="match status" value="1"/>
</dbReference>
<name>A0A6A6IB15_9PLEO</name>
<dbReference type="GO" id="GO:0016567">
    <property type="term" value="P:protein ubiquitination"/>
    <property type="evidence" value="ECO:0007669"/>
    <property type="project" value="UniProtKB-UniPathway"/>
</dbReference>
<proteinExistence type="predicted"/>
<dbReference type="InterPro" id="IPR024766">
    <property type="entry name" value="Znf_RING_H2"/>
</dbReference>
<keyword evidence="2" id="KW-0479">Metal-binding</keyword>
<feature type="compositionally biased region" description="Acidic residues" evidence="7">
    <location>
        <begin position="127"/>
        <end position="145"/>
    </location>
</feature>
<gene>
    <name evidence="9" type="ORF">BU26DRAFT_52137</name>
</gene>
<dbReference type="SMART" id="SM00184">
    <property type="entry name" value="RING"/>
    <property type="match status" value="1"/>
</dbReference>
<dbReference type="UniPathway" id="UPA00143"/>
<dbReference type="RefSeq" id="XP_033681734.1">
    <property type="nucleotide sequence ID" value="XM_033829514.1"/>
</dbReference>
<dbReference type="Proteomes" id="UP000800094">
    <property type="component" value="Unassembled WGS sequence"/>
</dbReference>
<evidence type="ECO:0000256" key="3">
    <source>
        <dbReference type="ARBA" id="ARBA00022771"/>
    </source>
</evidence>
<dbReference type="PANTHER" id="PTHR45969">
    <property type="entry name" value="RING ZINC FINGER PROTEIN-RELATED"/>
    <property type="match status" value="1"/>
</dbReference>
<dbReference type="AlphaFoldDB" id="A0A6A6IB15"/>
<dbReference type="GO" id="GO:0061630">
    <property type="term" value="F:ubiquitin protein ligase activity"/>
    <property type="evidence" value="ECO:0007669"/>
    <property type="project" value="TreeGrafter"/>
</dbReference>
<evidence type="ECO:0000256" key="4">
    <source>
        <dbReference type="ARBA" id="ARBA00022786"/>
    </source>
</evidence>
<protein>
    <recommendedName>
        <fullName evidence="8">RING-type domain-containing protein</fullName>
    </recommendedName>
</protein>
<dbReference type="Gene3D" id="3.30.40.10">
    <property type="entry name" value="Zinc/RING finger domain, C3HC4 (zinc finger)"/>
    <property type="match status" value="1"/>
</dbReference>
<dbReference type="Pfam" id="PF12678">
    <property type="entry name" value="zf-rbx1"/>
    <property type="match status" value="1"/>
</dbReference>
<keyword evidence="5" id="KW-0862">Zinc</keyword>
<feature type="region of interest" description="Disordered" evidence="7">
    <location>
        <begin position="127"/>
        <end position="151"/>
    </location>
</feature>
<keyword evidence="10" id="KW-1185">Reference proteome</keyword>
<dbReference type="GeneID" id="54582844"/>
<evidence type="ECO:0000256" key="2">
    <source>
        <dbReference type="ARBA" id="ARBA00022723"/>
    </source>
</evidence>
<dbReference type="InterPro" id="IPR001841">
    <property type="entry name" value="Znf_RING"/>
</dbReference>
<accession>A0A6A6IB15</accession>
<evidence type="ECO:0000313" key="10">
    <source>
        <dbReference type="Proteomes" id="UP000800094"/>
    </source>
</evidence>
<dbReference type="GO" id="GO:0008270">
    <property type="term" value="F:zinc ion binding"/>
    <property type="evidence" value="ECO:0007669"/>
    <property type="project" value="UniProtKB-KW"/>
</dbReference>
<organism evidence="9 10">
    <name type="scientific">Trematosphaeria pertusa</name>
    <dbReference type="NCBI Taxonomy" id="390896"/>
    <lineage>
        <taxon>Eukaryota</taxon>
        <taxon>Fungi</taxon>
        <taxon>Dikarya</taxon>
        <taxon>Ascomycota</taxon>
        <taxon>Pezizomycotina</taxon>
        <taxon>Dothideomycetes</taxon>
        <taxon>Pleosporomycetidae</taxon>
        <taxon>Pleosporales</taxon>
        <taxon>Massarineae</taxon>
        <taxon>Trematosphaeriaceae</taxon>
        <taxon>Trematosphaeria</taxon>
    </lineage>
</organism>
<feature type="domain" description="RING-type" evidence="8">
    <location>
        <begin position="40"/>
        <end position="92"/>
    </location>
</feature>
<dbReference type="InterPro" id="IPR013083">
    <property type="entry name" value="Znf_RING/FYVE/PHD"/>
</dbReference>
<sequence length="214" mass="24194">MSAQQNFLAYEAPCEEARLQLLSANSAPCRGADLALAEECSICTCDFACPSSESGDEENADPAVKLSSCGHAFHQSCVLPWTERSSRCPNCRAEMFPNPSALEPARHSIRAWNALLFDPSLYIFTDEDQEEDEEDDEEAWEEEEGTTDRERKFAIPFDSGDFVISEDVYRRLVETEAQDEILGQEVLGSIQELRIEEEGESQARREMREFWFGS</sequence>
<reference evidence="9" key="1">
    <citation type="journal article" date="2020" name="Stud. Mycol.">
        <title>101 Dothideomycetes genomes: a test case for predicting lifestyles and emergence of pathogens.</title>
        <authorList>
            <person name="Haridas S."/>
            <person name="Albert R."/>
            <person name="Binder M."/>
            <person name="Bloem J."/>
            <person name="Labutti K."/>
            <person name="Salamov A."/>
            <person name="Andreopoulos B."/>
            <person name="Baker S."/>
            <person name="Barry K."/>
            <person name="Bills G."/>
            <person name="Bluhm B."/>
            <person name="Cannon C."/>
            <person name="Castanera R."/>
            <person name="Culley D."/>
            <person name="Daum C."/>
            <person name="Ezra D."/>
            <person name="Gonzalez J."/>
            <person name="Henrissat B."/>
            <person name="Kuo A."/>
            <person name="Liang C."/>
            <person name="Lipzen A."/>
            <person name="Lutzoni F."/>
            <person name="Magnuson J."/>
            <person name="Mondo S."/>
            <person name="Nolan M."/>
            <person name="Ohm R."/>
            <person name="Pangilinan J."/>
            <person name="Park H.-J."/>
            <person name="Ramirez L."/>
            <person name="Alfaro M."/>
            <person name="Sun H."/>
            <person name="Tritt A."/>
            <person name="Yoshinaga Y."/>
            <person name="Zwiers L.-H."/>
            <person name="Turgeon B."/>
            <person name="Goodwin S."/>
            <person name="Spatafora J."/>
            <person name="Crous P."/>
            <person name="Grigoriev I."/>
        </authorList>
    </citation>
    <scope>NUCLEOTIDE SEQUENCE</scope>
    <source>
        <strain evidence="9">CBS 122368</strain>
    </source>
</reference>
<comment type="pathway">
    <text evidence="1">Protein modification; protein ubiquitination.</text>
</comment>
<keyword evidence="4" id="KW-0833">Ubl conjugation pathway</keyword>
<evidence type="ECO:0000256" key="1">
    <source>
        <dbReference type="ARBA" id="ARBA00004906"/>
    </source>
</evidence>
<evidence type="ECO:0000256" key="5">
    <source>
        <dbReference type="ARBA" id="ARBA00022833"/>
    </source>
</evidence>
<evidence type="ECO:0000256" key="6">
    <source>
        <dbReference type="PROSITE-ProRule" id="PRU00175"/>
    </source>
</evidence>
<dbReference type="PANTHER" id="PTHR45969:SF69">
    <property type="entry name" value="FINGER DOMAIN PROTEIN, PUTATIVE (AFU_ORTHOLOGUE AFUA_3G12190)-RELATED"/>
    <property type="match status" value="1"/>
</dbReference>
<dbReference type="GO" id="GO:0051603">
    <property type="term" value="P:proteolysis involved in protein catabolic process"/>
    <property type="evidence" value="ECO:0007669"/>
    <property type="project" value="UniProtKB-ARBA"/>
</dbReference>
<keyword evidence="3 6" id="KW-0863">Zinc-finger</keyword>
<dbReference type="SUPFAM" id="SSF57850">
    <property type="entry name" value="RING/U-box"/>
    <property type="match status" value="1"/>
</dbReference>